<evidence type="ECO:0000256" key="5">
    <source>
        <dbReference type="ARBA" id="ARBA00023136"/>
    </source>
</evidence>
<comment type="caution">
    <text evidence="8">The sequence shown here is derived from an EMBL/GenBank/DDBJ whole genome shotgun (WGS) entry which is preliminary data.</text>
</comment>
<evidence type="ECO:0000256" key="2">
    <source>
        <dbReference type="ARBA" id="ARBA00022475"/>
    </source>
</evidence>
<organism evidence="8 9">
    <name type="scientific">candidate division WOR-3 bacterium JGI_Cruoil_03_44_89</name>
    <dbReference type="NCBI Taxonomy" id="1973748"/>
    <lineage>
        <taxon>Bacteria</taxon>
        <taxon>Bacteria division WOR-3</taxon>
    </lineage>
</organism>
<dbReference type="EMBL" id="NOZQ01000136">
    <property type="protein sequence ID" value="OYD15251.1"/>
    <property type="molecule type" value="Genomic_DNA"/>
</dbReference>
<comment type="subcellular location">
    <subcellularLocation>
        <location evidence="1">Cell membrane</location>
        <topology evidence="1">Multi-pass membrane protein</topology>
    </subcellularLocation>
</comment>
<feature type="domain" description="RDD" evidence="7">
    <location>
        <begin position="32"/>
        <end position="161"/>
    </location>
</feature>
<evidence type="ECO:0000256" key="4">
    <source>
        <dbReference type="ARBA" id="ARBA00022989"/>
    </source>
</evidence>
<dbReference type="Pfam" id="PF06271">
    <property type="entry name" value="RDD"/>
    <property type="match status" value="1"/>
</dbReference>
<dbReference type="InterPro" id="IPR051791">
    <property type="entry name" value="Pra-immunoreactive"/>
</dbReference>
<dbReference type="PANTHER" id="PTHR36115:SF9">
    <property type="entry name" value="LMO1584 PROTEIN"/>
    <property type="match status" value="1"/>
</dbReference>
<feature type="transmembrane region" description="Helical" evidence="6">
    <location>
        <begin position="39"/>
        <end position="61"/>
    </location>
</feature>
<evidence type="ECO:0000313" key="9">
    <source>
        <dbReference type="Proteomes" id="UP000215215"/>
    </source>
</evidence>
<dbReference type="PANTHER" id="PTHR36115">
    <property type="entry name" value="PROLINE-RICH ANTIGEN HOMOLOG-RELATED"/>
    <property type="match status" value="1"/>
</dbReference>
<name>A0A235BSQ8_UNCW3</name>
<keyword evidence="3 6" id="KW-0812">Transmembrane</keyword>
<sequence>MSNPDDARYCSQCGASFTQREFTEPTVEAVKYAGFWYRFAAYLVDGIILSGAQLIFLPVFFPGVLHRYRILPFIMAFPYSIVSVAIVWLYFALFQSGEWQATIGKKVMGLVVTDYDGQRISFGRATGRYFSKIISGLILCIGFIMIAFTDRKQGLHDMIAETLVMRK</sequence>
<accession>A0A235BSQ8</accession>
<evidence type="ECO:0000256" key="1">
    <source>
        <dbReference type="ARBA" id="ARBA00004651"/>
    </source>
</evidence>
<keyword evidence="2" id="KW-1003">Cell membrane</keyword>
<protein>
    <recommendedName>
        <fullName evidence="7">RDD domain-containing protein</fullName>
    </recommendedName>
</protein>
<dbReference type="AlphaFoldDB" id="A0A235BSQ8"/>
<gene>
    <name evidence="8" type="ORF">CH333_06140</name>
</gene>
<keyword evidence="5 6" id="KW-0472">Membrane</keyword>
<keyword evidence="4 6" id="KW-1133">Transmembrane helix</keyword>
<feature type="transmembrane region" description="Helical" evidence="6">
    <location>
        <begin position="73"/>
        <end position="93"/>
    </location>
</feature>
<evidence type="ECO:0000256" key="6">
    <source>
        <dbReference type="SAM" id="Phobius"/>
    </source>
</evidence>
<evidence type="ECO:0000256" key="3">
    <source>
        <dbReference type="ARBA" id="ARBA00022692"/>
    </source>
</evidence>
<dbReference type="Proteomes" id="UP000215215">
    <property type="component" value="Unassembled WGS sequence"/>
</dbReference>
<feature type="transmembrane region" description="Helical" evidence="6">
    <location>
        <begin position="129"/>
        <end position="148"/>
    </location>
</feature>
<dbReference type="InterPro" id="IPR010432">
    <property type="entry name" value="RDD"/>
</dbReference>
<evidence type="ECO:0000259" key="7">
    <source>
        <dbReference type="Pfam" id="PF06271"/>
    </source>
</evidence>
<evidence type="ECO:0000313" key="8">
    <source>
        <dbReference type="EMBL" id="OYD15251.1"/>
    </source>
</evidence>
<proteinExistence type="predicted"/>
<reference evidence="8 9" key="1">
    <citation type="submission" date="2017-07" db="EMBL/GenBank/DDBJ databases">
        <title>Recovery of genomes from metagenomes via a dereplication, aggregation, and scoring strategy.</title>
        <authorList>
            <person name="Sieber C.M."/>
            <person name="Probst A.J."/>
            <person name="Sharrar A."/>
            <person name="Thomas B.C."/>
            <person name="Hess M."/>
            <person name="Tringe S.G."/>
            <person name="Banfield J.F."/>
        </authorList>
    </citation>
    <scope>NUCLEOTIDE SEQUENCE [LARGE SCALE GENOMIC DNA]</scope>
    <source>
        <strain evidence="8">JGI_Cruoil_03_44_89</strain>
    </source>
</reference>
<dbReference type="GO" id="GO:0005886">
    <property type="term" value="C:plasma membrane"/>
    <property type="evidence" value="ECO:0007669"/>
    <property type="project" value="UniProtKB-SubCell"/>
</dbReference>